<feature type="domain" description="PAS" evidence="11">
    <location>
        <begin position="382"/>
        <end position="444"/>
    </location>
</feature>
<dbReference type="Gene3D" id="1.10.287.130">
    <property type="match status" value="1"/>
</dbReference>
<dbReference type="InterPro" id="IPR035965">
    <property type="entry name" value="PAS-like_dom_sf"/>
</dbReference>
<evidence type="ECO:0000259" key="10">
    <source>
        <dbReference type="PROSITE" id="PS50109"/>
    </source>
</evidence>
<reference evidence="13 14" key="1">
    <citation type="submission" date="2024-02" db="EMBL/GenBank/DDBJ databases">
        <title>Seven novel Bacillus-like species.</title>
        <authorList>
            <person name="Liu G."/>
        </authorList>
    </citation>
    <scope>NUCLEOTIDE SEQUENCE [LARGE SCALE GENOMIC DNA]</scope>
    <source>
        <strain evidence="13 14">FJAT-52991</strain>
    </source>
</reference>
<dbReference type="InterPro" id="IPR005467">
    <property type="entry name" value="His_kinase_dom"/>
</dbReference>
<evidence type="ECO:0000256" key="2">
    <source>
        <dbReference type="ARBA" id="ARBA00012438"/>
    </source>
</evidence>
<dbReference type="InterPro" id="IPR001610">
    <property type="entry name" value="PAC"/>
</dbReference>
<dbReference type="CDD" id="cd00075">
    <property type="entry name" value="HATPase"/>
    <property type="match status" value="1"/>
</dbReference>
<dbReference type="SUPFAM" id="SSF55785">
    <property type="entry name" value="PYP-like sensor domain (PAS domain)"/>
    <property type="match status" value="4"/>
</dbReference>
<dbReference type="SMART" id="SM00086">
    <property type="entry name" value="PAC"/>
    <property type="match status" value="3"/>
</dbReference>
<dbReference type="SUPFAM" id="SSF55874">
    <property type="entry name" value="ATPase domain of HSP90 chaperone/DNA topoisomerase II/histidine kinase"/>
    <property type="match status" value="1"/>
</dbReference>
<name>A0ABZ2NAC5_9BACI</name>
<feature type="domain" description="PAS" evidence="11">
    <location>
        <begin position="134"/>
        <end position="203"/>
    </location>
</feature>
<dbReference type="Pfam" id="PF08448">
    <property type="entry name" value="PAS_4"/>
    <property type="match status" value="2"/>
</dbReference>
<dbReference type="PROSITE" id="PS50113">
    <property type="entry name" value="PAC"/>
    <property type="match status" value="2"/>
</dbReference>
<evidence type="ECO:0000259" key="12">
    <source>
        <dbReference type="PROSITE" id="PS50113"/>
    </source>
</evidence>
<dbReference type="Pfam" id="PF02518">
    <property type="entry name" value="HATPase_c"/>
    <property type="match status" value="1"/>
</dbReference>
<keyword evidence="14" id="KW-1185">Reference proteome</keyword>
<dbReference type="InterPro" id="IPR013655">
    <property type="entry name" value="PAS_fold_3"/>
</dbReference>
<evidence type="ECO:0000313" key="13">
    <source>
        <dbReference type="EMBL" id="WXB94532.1"/>
    </source>
</evidence>
<dbReference type="SMART" id="SM00388">
    <property type="entry name" value="HisKA"/>
    <property type="match status" value="1"/>
</dbReference>
<keyword evidence="7" id="KW-0067">ATP-binding</keyword>
<accession>A0ABZ2NAC5</accession>
<dbReference type="EC" id="2.7.13.3" evidence="2"/>
<dbReference type="InterPro" id="IPR036097">
    <property type="entry name" value="HisK_dim/P_sf"/>
</dbReference>
<dbReference type="CDD" id="cd00130">
    <property type="entry name" value="PAS"/>
    <property type="match status" value="4"/>
</dbReference>
<dbReference type="InterPro" id="IPR000014">
    <property type="entry name" value="PAS"/>
</dbReference>
<dbReference type="PANTHER" id="PTHR43065:SF46">
    <property type="entry name" value="C4-DICARBOXYLATE TRANSPORT SENSOR PROTEIN DCTB"/>
    <property type="match status" value="1"/>
</dbReference>
<keyword evidence="4" id="KW-0808">Transferase</keyword>
<evidence type="ECO:0000256" key="9">
    <source>
        <dbReference type="SAM" id="Coils"/>
    </source>
</evidence>
<dbReference type="PRINTS" id="PR00344">
    <property type="entry name" value="BCTRLSENSOR"/>
</dbReference>
<feature type="coiled-coil region" evidence="9">
    <location>
        <begin position="248"/>
        <end position="279"/>
    </location>
</feature>
<evidence type="ECO:0000256" key="5">
    <source>
        <dbReference type="ARBA" id="ARBA00022741"/>
    </source>
</evidence>
<evidence type="ECO:0000256" key="8">
    <source>
        <dbReference type="ARBA" id="ARBA00023012"/>
    </source>
</evidence>
<dbReference type="PROSITE" id="PS50112">
    <property type="entry name" value="PAS"/>
    <property type="match status" value="4"/>
</dbReference>
<dbReference type="RefSeq" id="WP_338754281.1">
    <property type="nucleotide sequence ID" value="NZ_CP147404.1"/>
</dbReference>
<proteinExistence type="predicted"/>
<dbReference type="Proteomes" id="UP001387364">
    <property type="component" value="Chromosome"/>
</dbReference>
<feature type="domain" description="PAC" evidence="12">
    <location>
        <begin position="206"/>
        <end position="257"/>
    </location>
</feature>
<keyword evidence="9" id="KW-0175">Coiled coil</keyword>
<dbReference type="InterPro" id="IPR013656">
    <property type="entry name" value="PAS_4"/>
</dbReference>
<dbReference type="Gene3D" id="3.30.450.20">
    <property type="entry name" value="PAS domain"/>
    <property type="match status" value="4"/>
</dbReference>
<organism evidence="13 14">
    <name type="scientific">Bacillus kandeliae</name>
    <dbReference type="NCBI Taxonomy" id="3129297"/>
    <lineage>
        <taxon>Bacteria</taxon>
        <taxon>Bacillati</taxon>
        <taxon>Bacillota</taxon>
        <taxon>Bacilli</taxon>
        <taxon>Bacillales</taxon>
        <taxon>Bacillaceae</taxon>
        <taxon>Bacillus</taxon>
    </lineage>
</organism>
<feature type="domain" description="PAS" evidence="11">
    <location>
        <begin position="265"/>
        <end position="311"/>
    </location>
</feature>
<dbReference type="Gene3D" id="3.30.565.10">
    <property type="entry name" value="Histidine kinase-like ATPase, C-terminal domain"/>
    <property type="match status" value="1"/>
</dbReference>
<evidence type="ECO:0000256" key="1">
    <source>
        <dbReference type="ARBA" id="ARBA00000085"/>
    </source>
</evidence>
<keyword evidence="6" id="KW-0418">Kinase</keyword>
<dbReference type="Pfam" id="PF08447">
    <property type="entry name" value="PAS_3"/>
    <property type="match status" value="2"/>
</dbReference>
<evidence type="ECO:0000256" key="7">
    <source>
        <dbReference type="ARBA" id="ARBA00022840"/>
    </source>
</evidence>
<sequence length="727" mass="84373">MGNVIFNSSLVSTEEFEWFIQMTKDMFLAIDHDGVIQFVNPALVEVLGYDKDEFIGRHFSEYIHFSDQESTREQFEEVIRGGKLITVENRCLCKEGGYAWMSWNAASMAGQKMVLIIGQDISRQKRLESELIQSNQYLQSFWENTDDAVDLIDLEGNVIAVNKAFEKIFGWTNEEVQGRTLPIIPDALYSEFQQIRTKVLSEQKMVNYETMRLRKDGSMIPVSITASPIRNEEKIVALSVISRDHSMLVEAKRELINRKKELRKTNDRLENILKSIIEAFFFVDDHWNIVYVNDVFANMWGKNQEGLVGQNFWDAFPEIKGTIYEHYYKQSMNTQESQRFQVYSKVYERYFEICTFPSLTGLAVNTRDITDYQMNLQKLKESEKQIREITENINEVFCVHNVEGFELLYVSKAFEKIWKRSLSDLYQNHFQYIETIHPEDREYVIHQITHFKEAPDEFEFRMIRPSGEVRWIRSRQTVISNQANQPKRIISVLEDITELKEKDILIRKGDKLGAVGQLAAGIAHEIRNPLTTIKGFVQLWGKESPTKYSDIILSELQRIEFIMNEFLMLAKPHQELKMEKLHLNKILNEVMIFMQPEALLHNANIVNTLAANLPTIFGEMKQIKQVIINLIKNALEAMPNGGIITMLTKYDNNRVIIELIDEGIGIQKDRIARLGEPFYSNKEKGTGLGLMVSFKIIQNHKGTISFESEEGKGTKVIISLPVYKENK</sequence>
<dbReference type="SMART" id="SM00091">
    <property type="entry name" value="PAS"/>
    <property type="match status" value="4"/>
</dbReference>
<dbReference type="Pfam" id="PF00512">
    <property type="entry name" value="HisKA"/>
    <property type="match status" value="1"/>
</dbReference>
<dbReference type="PANTHER" id="PTHR43065">
    <property type="entry name" value="SENSOR HISTIDINE KINASE"/>
    <property type="match status" value="1"/>
</dbReference>
<feature type="domain" description="PAC" evidence="12">
    <location>
        <begin position="456"/>
        <end position="508"/>
    </location>
</feature>
<dbReference type="CDD" id="cd00082">
    <property type="entry name" value="HisKA"/>
    <property type="match status" value="1"/>
</dbReference>
<dbReference type="InterPro" id="IPR004358">
    <property type="entry name" value="Sig_transdc_His_kin-like_C"/>
</dbReference>
<feature type="domain" description="Histidine kinase" evidence="10">
    <location>
        <begin position="521"/>
        <end position="724"/>
    </location>
</feature>
<dbReference type="InterPro" id="IPR036890">
    <property type="entry name" value="HATPase_C_sf"/>
</dbReference>
<dbReference type="PROSITE" id="PS50109">
    <property type="entry name" value="HIS_KIN"/>
    <property type="match status" value="1"/>
</dbReference>
<keyword evidence="8" id="KW-0902">Two-component regulatory system</keyword>
<evidence type="ECO:0000256" key="3">
    <source>
        <dbReference type="ARBA" id="ARBA00022553"/>
    </source>
</evidence>
<dbReference type="SMART" id="SM00387">
    <property type="entry name" value="HATPase_c"/>
    <property type="match status" value="1"/>
</dbReference>
<evidence type="ECO:0000256" key="4">
    <source>
        <dbReference type="ARBA" id="ARBA00022679"/>
    </source>
</evidence>
<evidence type="ECO:0000259" key="11">
    <source>
        <dbReference type="PROSITE" id="PS50112"/>
    </source>
</evidence>
<evidence type="ECO:0000256" key="6">
    <source>
        <dbReference type="ARBA" id="ARBA00022777"/>
    </source>
</evidence>
<dbReference type="InterPro" id="IPR003594">
    <property type="entry name" value="HATPase_dom"/>
</dbReference>
<dbReference type="SUPFAM" id="SSF47384">
    <property type="entry name" value="Homodimeric domain of signal transducing histidine kinase"/>
    <property type="match status" value="1"/>
</dbReference>
<comment type="catalytic activity">
    <reaction evidence="1">
        <text>ATP + protein L-histidine = ADP + protein N-phospho-L-histidine.</text>
        <dbReference type="EC" id="2.7.13.3"/>
    </reaction>
</comment>
<gene>
    <name evidence="13" type="ORF">WDJ61_07870</name>
</gene>
<dbReference type="InterPro" id="IPR003661">
    <property type="entry name" value="HisK_dim/P_dom"/>
</dbReference>
<evidence type="ECO:0000313" key="14">
    <source>
        <dbReference type="Proteomes" id="UP001387364"/>
    </source>
</evidence>
<protein>
    <recommendedName>
        <fullName evidence="2">histidine kinase</fullName>
        <ecNumber evidence="2">2.7.13.3</ecNumber>
    </recommendedName>
</protein>
<dbReference type="NCBIfam" id="TIGR00229">
    <property type="entry name" value="sensory_box"/>
    <property type="match status" value="4"/>
</dbReference>
<dbReference type="EMBL" id="CP147404">
    <property type="protein sequence ID" value="WXB94532.1"/>
    <property type="molecule type" value="Genomic_DNA"/>
</dbReference>
<keyword evidence="3" id="KW-0597">Phosphoprotein</keyword>
<feature type="domain" description="PAS" evidence="11">
    <location>
        <begin position="12"/>
        <end position="82"/>
    </location>
</feature>
<dbReference type="InterPro" id="IPR000700">
    <property type="entry name" value="PAS-assoc_C"/>
</dbReference>
<keyword evidence="5" id="KW-0547">Nucleotide-binding</keyword>